<evidence type="ECO:0008006" key="3">
    <source>
        <dbReference type="Google" id="ProtNLM"/>
    </source>
</evidence>
<accession>A0A316HZM2</accession>
<protein>
    <recommendedName>
        <fullName evidence="3">Ribbon-helix-helix CopG family protein</fullName>
    </recommendedName>
</protein>
<evidence type="ECO:0000313" key="1">
    <source>
        <dbReference type="EMBL" id="PWK85859.1"/>
    </source>
</evidence>
<reference evidence="1 2" key="1">
    <citation type="submission" date="2018-05" db="EMBL/GenBank/DDBJ databases">
        <title>Genomic Encyclopedia of Type Strains, Phase IV (KMG-IV): sequencing the most valuable type-strain genomes for metagenomic binning, comparative biology and taxonomic classification.</title>
        <authorList>
            <person name="Goeker M."/>
        </authorList>
    </citation>
    <scope>NUCLEOTIDE SEQUENCE [LARGE SCALE GENOMIC DNA]</scope>
    <source>
        <strain evidence="1 2">DSM 14263</strain>
    </source>
</reference>
<comment type="caution">
    <text evidence="1">The sequence shown here is derived from an EMBL/GenBank/DDBJ whole genome shotgun (WGS) entry which is preliminary data.</text>
</comment>
<dbReference type="AlphaFoldDB" id="A0A316HZM2"/>
<dbReference type="GO" id="GO:0006355">
    <property type="term" value="P:regulation of DNA-templated transcription"/>
    <property type="evidence" value="ECO:0007669"/>
    <property type="project" value="InterPro"/>
</dbReference>
<dbReference type="InterPro" id="IPR010985">
    <property type="entry name" value="Ribbon_hlx_hlx"/>
</dbReference>
<sequence length="74" mass="8287">MERPLLVCQQISKMPGMADADLKQFNVYLPIGPIREIKHRAIEAELSLSALVAEALRAYLGKPSSGRRPARREK</sequence>
<keyword evidence="2" id="KW-1185">Reference proteome</keyword>
<dbReference type="Proteomes" id="UP000245812">
    <property type="component" value="Unassembled WGS sequence"/>
</dbReference>
<name>A0A316HZM2_9GAMM</name>
<dbReference type="EMBL" id="QGHC01000008">
    <property type="protein sequence ID" value="PWK85859.1"/>
    <property type="molecule type" value="Genomic_DNA"/>
</dbReference>
<dbReference type="SUPFAM" id="SSF47598">
    <property type="entry name" value="Ribbon-helix-helix"/>
    <property type="match status" value="1"/>
</dbReference>
<gene>
    <name evidence="1" type="ORF">C7456_108155</name>
</gene>
<proteinExistence type="predicted"/>
<organism evidence="1 2">
    <name type="scientific">Fulvimonas soli</name>
    <dbReference type="NCBI Taxonomy" id="155197"/>
    <lineage>
        <taxon>Bacteria</taxon>
        <taxon>Pseudomonadati</taxon>
        <taxon>Pseudomonadota</taxon>
        <taxon>Gammaproteobacteria</taxon>
        <taxon>Lysobacterales</taxon>
        <taxon>Rhodanobacteraceae</taxon>
        <taxon>Fulvimonas</taxon>
    </lineage>
</organism>
<evidence type="ECO:0000313" key="2">
    <source>
        <dbReference type="Proteomes" id="UP000245812"/>
    </source>
</evidence>